<feature type="coiled-coil region" evidence="1">
    <location>
        <begin position="64"/>
        <end position="91"/>
    </location>
</feature>
<dbReference type="WBParaSite" id="Csp11.Scaffold630.g21429.t1">
    <property type="protein sequence ID" value="Csp11.Scaffold630.g21429.t1"/>
    <property type="gene ID" value="Csp11.Scaffold630.g21429"/>
</dbReference>
<sequence length="371" mass="43283">MSSFKWTLFDETIRSIQQVIKEARGIEERLKEQHHARSMILATRGGHSPKESKYETMMKVLKHQWEFETELNNYRENYKKYKENMQKIDNLIRLNVFHPQEVDREFKSAEIHDRINRKNYKEEMEVNGDHQKRALREIQLLQEEVEDEREKEENVSAWEQAQVWAKKIIAKLETLEKTIADKDNSCSQPKPVEELIEEKPLLGNVHSSKKNSVSDTIPTDTNIPSATTFTTTTTTNISATTTAATVTNEKKCSGNIERGQETQYRMLVPPNYSKPQCHTRCIFCTKHHLSNECGNYQDVEERRKFIEEKGRCNTCLNYHPGTPCRKNTKCSFCCKQGVQDNSHHAALCLRPLNKTMTESELQQQNSMMKHQ</sequence>
<dbReference type="eggNOG" id="ENOG502RUH7">
    <property type="taxonomic scope" value="Eukaryota"/>
</dbReference>
<reference evidence="3" key="1">
    <citation type="submission" date="2016-11" db="UniProtKB">
        <authorList>
            <consortium name="WormBaseParasite"/>
        </authorList>
    </citation>
    <scope>IDENTIFICATION</scope>
</reference>
<dbReference type="Proteomes" id="UP000095282">
    <property type="component" value="Unplaced"/>
</dbReference>
<proteinExistence type="predicted"/>
<dbReference type="AlphaFoldDB" id="A0A1I7V1D4"/>
<evidence type="ECO:0000256" key="1">
    <source>
        <dbReference type="SAM" id="Coils"/>
    </source>
</evidence>
<keyword evidence="2" id="KW-1185">Reference proteome</keyword>
<name>A0A1I7V1D4_9PELO</name>
<organism evidence="2 3">
    <name type="scientific">Caenorhabditis tropicalis</name>
    <dbReference type="NCBI Taxonomy" id="1561998"/>
    <lineage>
        <taxon>Eukaryota</taxon>
        <taxon>Metazoa</taxon>
        <taxon>Ecdysozoa</taxon>
        <taxon>Nematoda</taxon>
        <taxon>Chromadorea</taxon>
        <taxon>Rhabditida</taxon>
        <taxon>Rhabditina</taxon>
        <taxon>Rhabditomorpha</taxon>
        <taxon>Rhabditoidea</taxon>
        <taxon>Rhabditidae</taxon>
        <taxon>Peloderinae</taxon>
        <taxon>Caenorhabditis</taxon>
    </lineage>
</organism>
<protein>
    <submittedName>
        <fullName evidence="3">Uncharacterized protein</fullName>
    </submittedName>
</protein>
<dbReference type="STRING" id="1561998.A0A1I7V1D4"/>
<accession>A0A1I7V1D4</accession>
<evidence type="ECO:0000313" key="2">
    <source>
        <dbReference type="Proteomes" id="UP000095282"/>
    </source>
</evidence>
<keyword evidence="1" id="KW-0175">Coiled coil</keyword>
<feature type="coiled-coil region" evidence="1">
    <location>
        <begin position="131"/>
        <end position="161"/>
    </location>
</feature>
<evidence type="ECO:0000313" key="3">
    <source>
        <dbReference type="WBParaSite" id="Csp11.Scaffold630.g21429.t1"/>
    </source>
</evidence>